<reference evidence="4 5" key="1">
    <citation type="submission" date="2018-05" db="EMBL/GenBank/DDBJ databases">
        <title>Oceanovita maritima gen. nov., sp. nov., a marine bacterium in the family Rhodobacteraceae isolated from surface seawater of Lundu port Xiamen, China.</title>
        <authorList>
            <person name="Hetharua B.H."/>
            <person name="Min D."/>
            <person name="Liao H."/>
            <person name="Tian Y."/>
        </authorList>
    </citation>
    <scope>NUCLEOTIDE SEQUENCE [LARGE SCALE GENOMIC DNA]</scope>
    <source>
        <strain evidence="4 5">FSX-11</strain>
    </source>
</reference>
<dbReference type="InterPro" id="IPR050595">
    <property type="entry name" value="Bact_response_regulator"/>
</dbReference>
<dbReference type="PANTHER" id="PTHR44591">
    <property type="entry name" value="STRESS RESPONSE REGULATOR PROTEIN 1"/>
    <property type="match status" value="1"/>
</dbReference>
<dbReference type="AlphaFoldDB" id="A0A2V4MQG4"/>
<dbReference type="GO" id="GO:0000160">
    <property type="term" value="P:phosphorelay signal transduction system"/>
    <property type="evidence" value="ECO:0007669"/>
    <property type="project" value="InterPro"/>
</dbReference>
<gene>
    <name evidence="4" type="ORF">DI396_02470</name>
</gene>
<evidence type="ECO:0000313" key="4">
    <source>
        <dbReference type="EMBL" id="PYC48955.1"/>
    </source>
</evidence>
<feature type="domain" description="Response regulatory" evidence="3">
    <location>
        <begin position="23"/>
        <end position="136"/>
    </location>
</feature>
<evidence type="ECO:0000256" key="1">
    <source>
        <dbReference type="ARBA" id="ARBA00022553"/>
    </source>
</evidence>
<comment type="caution">
    <text evidence="4">The sequence shown here is derived from an EMBL/GenBank/DDBJ whole genome shotgun (WGS) entry which is preliminary data.</text>
</comment>
<dbReference type="Proteomes" id="UP000248012">
    <property type="component" value="Unassembled WGS sequence"/>
</dbReference>
<dbReference type="SUPFAM" id="SSF52172">
    <property type="entry name" value="CheY-like"/>
    <property type="match status" value="1"/>
</dbReference>
<dbReference type="Pfam" id="PF00072">
    <property type="entry name" value="Response_reg"/>
    <property type="match status" value="1"/>
</dbReference>
<dbReference type="EMBL" id="QFVT01000002">
    <property type="protein sequence ID" value="PYC48955.1"/>
    <property type="molecule type" value="Genomic_DNA"/>
</dbReference>
<sequence>MDDQDAFLPYSSPTSTRPLLGLTVLVVEDSRFACEALRLLCLRSGARIRRADCLRSARRHLQVYRPSVVMIDLGLPDGSGAELIDELARTTPRVGVILGMSGDDNTERMAMAAGADGFLAKPVHSVASFQEMILSHLPADRRPSGPRMVNDEVIQPDPIAYRDDMAHVADLLGEGTDERMLDYVAQFVAGVARSADDMALAMVADALSDVRSEGLASNTVVAQLAGLVQDRLSEKIAI</sequence>
<evidence type="ECO:0000256" key="2">
    <source>
        <dbReference type="PROSITE-ProRule" id="PRU00169"/>
    </source>
</evidence>
<dbReference type="RefSeq" id="WP_110794533.1">
    <property type="nucleotide sequence ID" value="NZ_KZ826481.1"/>
</dbReference>
<evidence type="ECO:0000259" key="3">
    <source>
        <dbReference type="PROSITE" id="PS50110"/>
    </source>
</evidence>
<dbReference type="Gene3D" id="3.40.50.2300">
    <property type="match status" value="1"/>
</dbReference>
<dbReference type="PANTHER" id="PTHR44591:SF3">
    <property type="entry name" value="RESPONSE REGULATORY DOMAIN-CONTAINING PROTEIN"/>
    <property type="match status" value="1"/>
</dbReference>
<accession>A0A2V4MQG4</accession>
<dbReference type="InterPro" id="IPR001789">
    <property type="entry name" value="Sig_transdc_resp-reg_receiver"/>
</dbReference>
<feature type="modified residue" description="4-aspartylphosphate" evidence="2">
    <location>
        <position position="72"/>
    </location>
</feature>
<keyword evidence="1 2" id="KW-0597">Phosphoprotein</keyword>
<dbReference type="OrthoDB" id="7831674at2"/>
<name>A0A2V4MQG4_9RHOB</name>
<dbReference type="CDD" id="cd00156">
    <property type="entry name" value="REC"/>
    <property type="match status" value="1"/>
</dbReference>
<protein>
    <submittedName>
        <fullName evidence="4">Response regulator</fullName>
    </submittedName>
</protein>
<organism evidence="4 5">
    <name type="scientific">Litorivita pollutaquae</name>
    <dbReference type="NCBI Taxonomy" id="2200892"/>
    <lineage>
        <taxon>Bacteria</taxon>
        <taxon>Pseudomonadati</taxon>
        <taxon>Pseudomonadota</taxon>
        <taxon>Alphaproteobacteria</taxon>
        <taxon>Rhodobacterales</taxon>
        <taxon>Paracoccaceae</taxon>
        <taxon>Litorivita</taxon>
    </lineage>
</organism>
<evidence type="ECO:0000313" key="5">
    <source>
        <dbReference type="Proteomes" id="UP000248012"/>
    </source>
</evidence>
<keyword evidence="5" id="KW-1185">Reference proteome</keyword>
<dbReference type="PROSITE" id="PS50110">
    <property type="entry name" value="RESPONSE_REGULATORY"/>
    <property type="match status" value="1"/>
</dbReference>
<proteinExistence type="predicted"/>
<dbReference type="SMART" id="SM00448">
    <property type="entry name" value="REC"/>
    <property type="match status" value="1"/>
</dbReference>
<dbReference type="InterPro" id="IPR011006">
    <property type="entry name" value="CheY-like_superfamily"/>
</dbReference>